<dbReference type="SUPFAM" id="SSF57756">
    <property type="entry name" value="Retrovirus zinc finger-like domains"/>
    <property type="match status" value="1"/>
</dbReference>
<dbReference type="InterPro" id="IPR036397">
    <property type="entry name" value="RNaseH_sf"/>
</dbReference>
<dbReference type="GO" id="GO:0006508">
    <property type="term" value="P:proteolysis"/>
    <property type="evidence" value="ECO:0007669"/>
    <property type="project" value="UniProtKB-KW"/>
</dbReference>
<dbReference type="Proteomes" id="UP000236291">
    <property type="component" value="Unassembled WGS sequence"/>
</dbReference>
<dbReference type="Pfam" id="PF25597">
    <property type="entry name" value="SH3_retrovirus"/>
    <property type="match status" value="1"/>
</dbReference>
<dbReference type="Pfam" id="PF14223">
    <property type="entry name" value="Retrotran_gag_2"/>
    <property type="match status" value="1"/>
</dbReference>
<dbReference type="GO" id="GO:0015074">
    <property type="term" value="P:DNA integration"/>
    <property type="evidence" value="ECO:0007669"/>
    <property type="project" value="InterPro"/>
</dbReference>
<dbReference type="PROSITE" id="PS50994">
    <property type="entry name" value="INTEGRASE"/>
    <property type="match status" value="1"/>
</dbReference>
<comment type="caution">
    <text evidence="6">The sequence shown here is derived from an EMBL/GenBank/DDBJ whole genome shotgun (WGS) entry which is preliminary data.</text>
</comment>
<dbReference type="InterPro" id="IPR039537">
    <property type="entry name" value="Retrotran_Ty1/copia-like"/>
</dbReference>
<feature type="region of interest" description="Disordered" evidence="3">
    <location>
        <begin position="200"/>
        <end position="235"/>
    </location>
</feature>
<feature type="region of interest" description="Disordered" evidence="3">
    <location>
        <begin position="754"/>
        <end position="794"/>
    </location>
</feature>
<dbReference type="AlphaFoldDB" id="A0A2K3N9S3"/>
<protein>
    <submittedName>
        <fullName evidence="6">Copia-type polyprotein</fullName>
    </submittedName>
</protein>
<name>A0A2K3N9S3_TRIPR</name>
<dbReference type="Pfam" id="PF13976">
    <property type="entry name" value="gag_pre-integrs"/>
    <property type="match status" value="1"/>
</dbReference>
<evidence type="ECO:0000313" key="6">
    <source>
        <dbReference type="EMBL" id="PNX99782.1"/>
    </source>
</evidence>
<gene>
    <name evidence="6" type="ORF">L195_g023052</name>
</gene>
<evidence type="ECO:0000259" key="4">
    <source>
        <dbReference type="PROSITE" id="PS50158"/>
    </source>
</evidence>
<keyword evidence="1" id="KW-0645">Protease</keyword>
<feature type="domain" description="Integrase catalytic" evidence="5">
    <location>
        <begin position="467"/>
        <end position="643"/>
    </location>
</feature>
<accession>A0A2K3N9S3</accession>
<evidence type="ECO:0000256" key="1">
    <source>
        <dbReference type="ARBA" id="ARBA00022670"/>
    </source>
</evidence>
<keyword evidence="1" id="KW-0378">Hydrolase</keyword>
<dbReference type="InterPro" id="IPR001878">
    <property type="entry name" value="Znf_CCHC"/>
</dbReference>
<reference evidence="6 7" key="1">
    <citation type="journal article" date="2014" name="Am. J. Bot.">
        <title>Genome assembly and annotation for red clover (Trifolium pratense; Fabaceae).</title>
        <authorList>
            <person name="Istvanek J."/>
            <person name="Jaros M."/>
            <person name="Krenek A."/>
            <person name="Repkova J."/>
        </authorList>
    </citation>
    <scope>NUCLEOTIDE SEQUENCE [LARGE SCALE GENOMIC DNA]</scope>
    <source>
        <strain evidence="7">cv. Tatra</strain>
        <tissue evidence="6">Young leaves</tissue>
    </source>
</reference>
<keyword evidence="2" id="KW-0863">Zinc-finger</keyword>
<dbReference type="Gene3D" id="4.10.60.10">
    <property type="entry name" value="Zinc finger, CCHC-type"/>
    <property type="match status" value="1"/>
</dbReference>
<proteinExistence type="predicted"/>
<evidence type="ECO:0000259" key="5">
    <source>
        <dbReference type="PROSITE" id="PS50994"/>
    </source>
</evidence>
<dbReference type="EMBL" id="ASHM01018154">
    <property type="protein sequence ID" value="PNX99782.1"/>
    <property type="molecule type" value="Genomic_DNA"/>
</dbReference>
<dbReference type="InterPro" id="IPR012337">
    <property type="entry name" value="RNaseH-like_sf"/>
</dbReference>
<dbReference type="PROSITE" id="PS50158">
    <property type="entry name" value="ZF_CCHC"/>
    <property type="match status" value="1"/>
</dbReference>
<dbReference type="GO" id="GO:0008270">
    <property type="term" value="F:zinc ion binding"/>
    <property type="evidence" value="ECO:0007669"/>
    <property type="project" value="UniProtKB-KW"/>
</dbReference>
<dbReference type="PANTHER" id="PTHR42648">
    <property type="entry name" value="TRANSPOSASE, PUTATIVE-RELATED"/>
    <property type="match status" value="1"/>
</dbReference>
<reference evidence="6 7" key="2">
    <citation type="journal article" date="2017" name="Front. Plant Sci.">
        <title>Gene Classification and Mining of Molecular Markers Useful in Red Clover (Trifolium pratense) Breeding.</title>
        <authorList>
            <person name="Istvanek J."/>
            <person name="Dluhosova J."/>
            <person name="Dluhos P."/>
            <person name="Patkova L."/>
            <person name="Nedelnik J."/>
            <person name="Repkova J."/>
        </authorList>
    </citation>
    <scope>NUCLEOTIDE SEQUENCE [LARGE SCALE GENOMIC DNA]</scope>
    <source>
        <strain evidence="7">cv. Tatra</strain>
        <tissue evidence="6">Young leaves</tissue>
    </source>
</reference>
<dbReference type="InterPro" id="IPR025724">
    <property type="entry name" value="GAG-pre-integrase_dom"/>
</dbReference>
<dbReference type="InterPro" id="IPR036875">
    <property type="entry name" value="Znf_CCHC_sf"/>
</dbReference>
<dbReference type="GO" id="GO:0008233">
    <property type="term" value="F:peptidase activity"/>
    <property type="evidence" value="ECO:0007669"/>
    <property type="project" value="UniProtKB-KW"/>
</dbReference>
<keyword evidence="2" id="KW-0479">Metal-binding</keyword>
<dbReference type="InterPro" id="IPR057670">
    <property type="entry name" value="SH3_retrovirus"/>
</dbReference>
<dbReference type="GO" id="GO:0003676">
    <property type="term" value="F:nucleic acid binding"/>
    <property type="evidence" value="ECO:0007669"/>
    <property type="project" value="InterPro"/>
</dbReference>
<dbReference type="Pfam" id="PF00665">
    <property type="entry name" value="rve"/>
    <property type="match status" value="1"/>
</dbReference>
<evidence type="ECO:0000256" key="3">
    <source>
        <dbReference type="SAM" id="MobiDB-lite"/>
    </source>
</evidence>
<dbReference type="InterPro" id="IPR054722">
    <property type="entry name" value="PolX-like_BBD"/>
</dbReference>
<dbReference type="SUPFAM" id="SSF53098">
    <property type="entry name" value="Ribonuclease H-like"/>
    <property type="match status" value="1"/>
</dbReference>
<dbReference type="PANTHER" id="PTHR42648:SF18">
    <property type="entry name" value="RETROTRANSPOSON, UNCLASSIFIED-LIKE PROTEIN"/>
    <property type="match status" value="1"/>
</dbReference>
<sequence>MAESSNFLQPAIPRFDGYYEHWSMLMENLIRSKEFWDLIETGVVTAPTNATAEQRKIAEESKLRDLKVKNYLFQSIDRSILETILNRETAKDIWDAMRRKYQGSTKVKRAQLQTLRREFEILAMGEDESVNEYFARTLAIANRMTAHGERIEQVMVVEKILRSMHEKFNYVVCSIEESNDVTTLSIDELQSSLLVHEQRMRGQKDYQKDHSDDQALKMSNSGRGGGRSASRGLGRGWQSKESIECFKCHKLGHYRNECPDWEANYAEHREEEEMLLMAYSYTKEDFIKGMWYIDSGCSNHMTGTKEWFFDFDDKFRESVKLGNDSKMTVMGRGNVKLNMDGKIHVITNVYYLPGLSNNLLSVGQLQQRGLTTVFKNNMCQLFHEEKGLILTTKMTFNKMYIVKASMILPNCLQATALEETTLWHQRYAHLSFQGLKTLITKQMVKGLPNLKESGDKCTDCLVGKQHRSSIPKEANWRASKKLELVHSDICGPINPQSNGGNRYFITFIDDFTKKTWIYFLQKKSSAFDVFKKFKSLVENESSCLIQCLRTDRSGEYTSNEFNEFCKSHGVKRQLTTVYTPQQNGVSERKNRTVLNMVRSMISARSVPKKFWPEAAKWATYVMNRCPTHAVKNVTPEEAWSGIKPSVHHFRVFGCLAHAHIPDVHRKKLDNKSIACVFLGVSEESKAYKLYNPIERKIIVSRVVVFEELKGWNWNKQNPVKPTNHVNDVEESDVIDLQNDHETIDEHDDAEQVQNDHIGHHGSNGESSDMSLKSDESEADSDNALPQRLCQRPKRPPGYLKDYVTGIESVDNQDEHLQNLVVAMLSSSEDPSCYEEASKSAGWKKAMDSEMQSIEANDTWELKYGIDYSEVFAPVPLEYHKGAMNQVYKLKKALYGLKQAPRAWQDSNSQLIC</sequence>
<dbReference type="Pfam" id="PF22936">
    <property type="entry name" value="Pol_BBD"/>
    <property type="match status" value="1"/>
</dbReference>
<dbReference type="Gene3D" id="3.30.420.10">
    <property type="entry name" value="Ribonuclease H-like superfamily/Ribonuclease H"/>
    <property type="match status" value="1"/>
</dbReference>
<organism evidence="6 7">
    <name type="scientific">Trifolium pratense</name>
    <name type="common">Red clover</name>
    <dbReference type="NCBI Taxonomy" id="57577"/>
    <lineage>
        <taxon>Eukaryota</taxon>
        <taxon>Viridiplantae</taxon>
        <taxon>Streptophyta</taxon>
        <taxon>Embryophyta</taxon>
        <taxon>Tracheophyta</taxon>
        <taxon>Spermatophyta</taxon>
        <taxon>Magnoliopsida</taxon>
        <taxon>eudicotyledons</taxon>
        <taxon>Gunneridae</taxon>
        <taxon>Pentapetalae</taxon>
        <taxon>rosids</taxon>
        <taxon>fabids</taxon>
        <taxon>Fabales</taxon>
        <taxon>Fabaceae</taxon>
        <taxon>Papilionoideae</taxon>
        <taxon>50 kb inversion clade</taxon>
        <taxon>NPAAA clade</taxon>
        <taxon>Hologalegina</taxon>
        <taxon>IRL clade</taxon>
        <taxon>Trifolieae</taxon>
        <taxon>Trifolium</taxon>
    </lineage>
</organism>
<evidence type="ECO:0000256" key="2">
    <source>
        <dbReference type="PROSITE-ProRule" id="PRU00047"/>
    </source>
</evidence>
<dbReference type="InterPro" id="IPR001584">
    <property type="entry name" value="Integrase_cat-core"/>
</dbReference>
<dbReference type="ExpressionAtlas" id="A0A2K3N9S3">
    <property type="expression patterns" value="baseline"/>
</dbReference>
<keyword evidence="2" id="KW-0862">Zinc</keyword>
<feature type="compositionally biased region" description="Basic and acidic residues" evidence="3">
    <location>
        <begin position="200"/>
        <end position="215"/>
    </location>
</feature>
<feature type="domain" description="CCHC-type" evidence="4">
    <location>
        <begin position="245"/>
        <end position="260"/>
    </location>
</feature>
<evidence type="ECO:0000313" key="7">
    <source>
        <dbReference type="Proteomes" id="UP000236291"/>
    </source>
</evidence>